<feature type="non-terminal residue" evidence="1">
    <location>
        <position position="1"/>
    </location>
</feature>
<dbReference type="OrthoDB" id="2431171at2759"/>
<dbReference type="InterPro" id="IPR012337">
    <property type="entry name" value="RNaseH-like_sf"/>
</dbReference>
<evidence type="ECO:0000313" key="2">
    <source>
        <dbReference type="Proteomes" id="UP000789405"/>
    </source>
</evidence>
<dbReference type="Proteomes" id="UP000789405">
    <property type="component" value="Unassembled WGS sequence"/>
</dbReference>
<evidence type="ECO:0000313" key="1">
    <source>
        <dbReference type="EMBL" id="CAG8744306.1"/>
    </source>
</evidence>
<proteinExistence type="predicted"/>
<organism evidence="1 2">
    <name type="scientific">Dentiscutata erythropus</name>
    <dbReference type="NCBI Taxonomy" id="1348616"/>
    <lineage>
        <taxon>Eukaryota</taxon>
        <taxon>Fungi</taxon>
        <taxon>Fungi incertae sedis</taxon>
        <taxon>Mucoromycota</taxon>
        <taxon>Glomeromycotina</taxon>
        <taxon>Glomeromycetes</taxon>
        <taxon>Diversisporales</taxon>
        <taxon>Gigasporaceae</taxon>
        <taxon>Dentiscutata</taxon>
    </lineage>
</organism>
<comment type="caution">
    <text evidence="1">The sequence shown here is derived from an EMBL/GenBank/DDBJ whole genome shotgun (WGS) entry which is preliminary data.</text>
</comment>
<dbReference type="AlphaFoldDB" id="A0A9N9NM46"/>
<dbReference type="SUPFAM" id="SSF53098">
    <property type="entry name" value="Ribonuclease H-like"/>
    <property type="match status" value="1"/>
</dbReference>
<name>A0A9N9NM46_9GLOM</name>
<gene>
    <name evidence="1" type="ORF">DERYTH_LOCUS16292</name>
</gene>
<reference evidence="1" key="1">
    <citation type="submission" date="2021-06" db="EMBL/GenBank/DDBJ databases">
        <authorList>
            <person name="Kallberg Y."/>
            <person name="Tangrot J."/>
            <person name="Rosling A."/>
        </authorList>
    </citation>
    <scope>NUCLEOTIDE SEQUENCE</scope>
    <source>
        <strain evidence="1">MA453B</strain>
    </source>
</reference>
<keyword evidence="2" id="KW-1185">Reference proteome</keyword>
<protein>
    <submittedName>
        <fullName evidence="1">19379_t:CDS:1</fullName>
    </submittedName>
</protein>
<accession>A0A9N9NM46</accession>
<sequence length="60" mass="7084">KTRKRKYPFDSASYEHFGEDILKFWDFASSSTRELDPLALHLFRICVNAASVERLWSSME</sequence>
<dbReference type="EMBL" id="CAJVPY010014041">
    <property type="protein sequence ID" value="CAG8744306.1"/>
    <property type="molecule type" value="Genomic_DNA"/>
</dbReference>